<name>A0A371CYT7_9APHY</name>
<keyword evidence="6" id="KW-0325">Glycoprotein</keyword>
<evidence type="ECO:0000313" key="9">
    <source>
        <dbReference type="Proteomes" id="UP000256964"/>
    </source>
</evidence>
<evidence type="ECO:0008006" key="10">
    <source>
        <dbReference type="Google" id="ProtNLM"/>
    </source>
</evidence>
<dbReference type="GO" id="GO:0035269">
    <property type="term" value="P:protein O-linked glycosylation via mannose"/>
    <property type="evidence" value="ECO:0007669"/>
    <property type="project" value="TreeGrafter"/>
</dbReference>
<evidence type="ECO:0000256" key="6">
    <source>
        <dbReference type="ARBA" id="ARBA00023180"/>
    </source>
</evidence>
<dbReference type="GO" id="GO:0042285">
    <property type="term" value="F:xylosyltransferase activity"/>
    <property type="evidence" value="ECO:0007669"/>
    <property type="project" value="TreeGrafter"/>
</dbReference>
<evidence type="ECO:0000256" key="7">
    <source>
        <dbReference type="SAM" id="Phobius"/>
    </source>
</evidence>
<keyword evidence="5 7" id="KW-0472">Membrane</keyword>
<evidence type="ECO:0000313" key="8">
    <source>
        <dbReference type="EMBL" id="RDX45435.1"/>
    </source>
</evidence>
<keyword evidence="2 7" id="KW-0812">Transmembrane</keyword>
<evidence type="ECO:0000256" key="5">
    <source>
        <dbReference type="ARBA" id="ARBA00023136"/>
    </source>
</evidence>
<evidence type="ECO:0000256" key="4">
    <source>
        <dbReference type="ARBA" id="ARBA00022989"/>
    </source>
</evidence>
<dbReference type="InterPro" id="IPR051292">
    <property type="entry name" value="Xyl/GlcA_transferase"/>
</dbReference>
<feature type="transmembrane region" description="Helical" evidence="7">
    <location>
        <begin position="44"/>
        <end position="61"/>
    </location>
</feature>
<dbReference type="OrthoDB" id="411524at2759"/>
<dbReference type="PANTHER" id="PTHR12270">
    <property type="entry name" value="GLYCOSYLTRANSFERASE-RELATED"/>
    <property type="match status" value="1"/>
</dbReference>
<dbReference type="AlphaFoldDB" id="A0A371CYT7"/>
<accession>A0A371CYT7</accession>
<keyword evidence="4 7" id="KW-1133">Transmembrane helix</keyword>
<dbReference type="SUPFAM" id="SSF53448">
    <property type="entry name" value="Nucleotide-diphospho-sugar transferases"/>
    <property type="match status" value="1"/>
</dbReference>
<dbReference type="Proteomes" id="UP000256964">
    <property type="component" value="Unassembled WGS sequence"/>
</dbReference>
<keyword evidence="3" id="KW-0735">Signal-anchor</keyword>
<sequence>MAFLYYQRLPANDAAHPNMPSSPKWKWRVGGKDVRRRPPQFRRAAFVVASLILTVSLYFFYQTRDNAPGVQVLDILTQSEEPLQARPAPGNSHGRKPHHAHIPQPLTVAAESPETAQAPVSNASLPQATYDPIIFSLIMFSESSAAEGAILMKSIIMYSSSPLGFHIICDQAAHEYLEKRLSLLKHPQHDILVRFYRIPQETMINRIQREGALHSDHSAGVPGLMKLFIHEILPPTIERAIFIDTDAFFISDPTQLWAHFNALQPGVAISMPSHPEQFAPDWHHANRICSCIMLLDLARLRELRLMDSSHYRGDSQHVPALAPPAFEAMFGKPVPDGDSGRMKYNGVKLGDQGYWWAIVSHRPEIFEHLSYDWEVSSCLMDMYYTGLGDDEVDEETERHRQIHTHNDAARARIVLPKMLHFNCLEGVDRYYEWSGWSEPDNDLARRWLPAVRYHVGFKWLWLNQPASNATLSMETLFDVKFADELFAESRTASDGPEQH</sequence>
<dbReference type="PANTHER" id="PTHR12270:SF25">
    <property type="entry name" value="GLYCOSYLTRANSFERASE-LIKE PROTEIN LARGE"/>
    <property type="match status" value="1"/>
</dbReference>
<dbReference type="GO" id="GO:0015020">
    <property type="term" value="F:glucuronosyltransferase activity"/>
    <property type="evidence" value="ECO:0007669"/>
    <property type="project" value="TreeGrafter"/>
</dbReference>
<dbReference type="EMBL" id="KZ857437">
    <property type="protein sequence ID" value="RDX45435.1"/>
    <property type="molecule type" value="Genomic_DNA"/>
</dbReference>
<evidence type="ECO:0000256" key="1">
    <source>
        <dbReference type="ARBA" id="ARBA00004606"/>
    </source>
</evidence>
<reference evidence="8 9" key="1">
    <citation type="journal article" date="2018" name="Biotechnol. Biofuels">
        <title>Integrative visual omics of the white-rot fungus Polyporus brumalis exposes the biotechnological potential of its oxidative enzymes for delignifying raw plant biomass.</title>
        <authorList>
            <person name="Miyauchi S."/>
            <person name="Rancon A."/>
            <person name="Drula E."/>
            <person name="Hage H."/>
            <person name="Chaduli D."/>
            <person name="Favel A."/>
            <person name="Grisel S."/>
            <person name="Henrissat B."/>
            <person name="Herpoel-Gimbert I."/>
            <person name="Ruiz-Duenas F.J."/>
            <person name="Chevret D."/>
            <person name="Hainaut M."/>
            <person name="Lin J."/>
            <person name="Wang M."/>
            <person name="Pangilinan J."/>
            <person name="Lipzen A."/>
            <person name="Lesage-Meessen L."/>
            <person name="Navarro D."/>
            <person name="Riley R."/>
            <person name="Grigoriev I.V."/>
            <person name="Zhou S."/>
            <person name="Raouche S."/>
            <person name="Rosso M.N."/>
        </authorList>
    </citation>
    <scope>NUCLEOTIDE SEQUENCE [LARGE SCALE GENOMIC DNA]</scope>
    <source>
        <strain evidence="8 9">BRFM 1820</strain>
    </source>
</reference>
<evidence type="ECO:0000256" key="2">
    <source>
        <dbReference type="ARBA" id="ARBA00022692"/>
    </source>
</evidence>
<gene>
    <name evidence="8" type="ORF">OH76DRAFT_1408014</name>
</gene>
<organism evidence="8 9">
    <name type="scientific">Lentinus brumalis</name>
    <dbReference type="NCBI Taxonomy" id="2498619"/>
    <lineage>
        <taxon>Eukaryota</taxon>
        <taxon>Fungi</taxon>
        <taxon>Dikarya</taxon>
        <taxon>Basidiomycota</taxon>
        <taxon>Agaricomycotina</taxon>
        <taxon>Agaricomycetes</taxon>
        <taxon>Polyporales</taxon>
        <taxon>Polyporaceae</taxon>
        <taxon>Lentinus</taxon>
    </lineage>
</organism>
<keyword evidence="9" id="KW-1185">Reference proteome</keyword>
<dbReference type="GO" id="GO:0016020">
    <property type="term" value="C:membrane"/>
    <property type="evidence" value="ECO:0007669"/>
    <property type="project" value="UniProtKB-SubCell"/>
</dbReference>
<comment type="subcellular location">
    <subcellularLocation>
        <location evidence="1">Membrane</location>
        <topology evidence="1">Single-pass type II membrane protein</topology>
    </subcellularLocation>
</comment>
<dbReference type="InterPro" id="IPR029044">
    <property type="entry name" value="Nucleotide-diphossugar_trans"/>
</dbReference>
<evidence type="ECO:0000256" key="3">
    <source>
        <dbReference type="ARBA" id="ARBA00022968"/>
    </source>
</evidence>
<proteinExistence type="predicted"/>
<dbReference type="Gene3D" id="3.90.550.10">
    <property type="entry name" value="Spore Coat Polysaccharide Biosynthesis Protein SpsA, Chain A"/>
    <property type="match status" value="1"/>
</dbReference>
<protein>
    <recommendedName>
        <fullName evidence="10">Glycosyltransferase family 8 protein</fullName>
    </recommendedName>
</protein>